<organism evidence="7 8">
    <name type="scientific">Kribbella koreensis</name>
    <dbReference type="NCBI Taxonomy" id="57909"/>
    <lineage>
        <taxon>Bacteria</taxon>
        <taxon>Bacillati</taxon>
        <taxon>Actinomycetota</taxon>
        <taxon>Actinomycetes</taxon>
        <taxon>Propionibacteriales</taxon>
        <taxon>Kribbellaceae</taxon>
        <taxon>Kribbella</taxon>
    </lineage>
</organism>
<keyword evidence="4 5" id="KW-0472">Membrane</keyword>
<comment type="subcellular location">
    <subcellularLocation>
        <location evidence="1">Membrane</location>
        <topology evidence="1">Multi-pass membrane protein</topology>
    </subcellularLocation>
</comment>
<comment type="caution">
    <text evidence="7">The sequence shown here is derived from an EMBL/GenBank/DDBJ whole genome shotgun (WGS) entry which is preliminary data.</text>
</comment>
<protein>
    <recommendedName>
        <fullName evidence="6">Methylamine utilisation protein MauE domain-containing protein</fullName>
    </recommendedName>
</protein>
<dbReference type="Pfam" id="PF07291">
    <property type="entry name" value="MauE"/>
    <property type="match status" value="1"/>
</dbReference>
<evidence type="ECO:0000256" key="3">
    <source>
        <dbReference type="ARBA" id="ARBA00022989"/>
    </source>
</evidence>
<keyword evidence="8" id="KW-1185">Reference proteome</keyword>
<evidence type="ECO:0000313" key="8">
    <source>
        <dbReference type="Proteomes" id="UP001500542"/>
    </source>
</evidence>
<gene>
    <name evidence="7" type="ORF">GCM10009554_11840</name>
</gene>
<proteinExistence type="predicted"/>
<dbReference type="RefSeq" id="WP_343965597.1">
    <property type="nucleotide sequence ID" value="NZ_BAAAHK010000003.1"/>
</dbReference>
<evidence type="ECO:0000313" key="7">
    <source>
        <dbReference type="EMBL" id="GAA0929459.1"/>
    </source>
</evidence>
<accession>A0ABN1PLF6</accession>
<evidence type="ECO:0000256" key="4">
    <source>
        <dbReference type="ARBA" id="ARBA00023136"/>
    </source>
</evidence>
<sequence>MMGQVAALQALVISALLVWSSYGKLVGPLVGARARRTALKRFVGEDRAEPAFRAVGAVELLLAASLLLPPVWKVESLAAIALSVGFLGYLTYTRIAAPDSSCGCAGSAMAPVTWRSFGRAGLLLVAAAGASMADTGWAASLPGATAVAVVVVEVMLFVALSAELDRYWLLPLRRLKVRLTHPLANTASYGVPLATSEHQLLRSSAYRAVNALLRSGIRDHWDEGDWRFISYTASYDDREATAVFAVPRLRYEPDEVRVAIVDDESGETLYRPSLLPVLA</sequence>
<keyword evidence="2 5" id="KW-0812">Transmembrane</keyword>
<dbReference type="EMBL" id="BAAAHK010000003">
    <property type="protein sequence ID" value="GAA0929459.1"/>
    <property type="molecule type" value="Genomic_DNA"/>
</dbReference>
<feature type="transmembrane region" description="Helical" evidence="5">
    <location>
        <begin position="6"/>
        <end position="30"/>
    </location>
</feature>
<keyword evidence="3 5" id="KW-1133">Transmembrane helix</keyword>
<evidence type="ECO:0000259" key="6">
    <source>
        <dbReference type="Pfam" id="PF07291"/>
    </source>
</evidence>
<evidence type="ECO:0000256" key="2">
    <source>
        <dbReference type="ARBA" id="ARBA00022692"/>
    </source>
</evidence>
<dbReference type="Proteomes" id="UP001500542">
    <property type="component" value="Unassembled WGS sequence"/>
</dbReference>
<evidence type="ECO:0000256" key="1">
    <source>
        <dbReference type="ARBA" id="ARBA00004141"/>
    </source>
</evidence>
<dbReference type="InterPro" id="IPR009908">
    <property type="entry name" value="Methylamine_util_MauE"/>
</dbReference>
<name>A0ABN1PLF6_9ACTN</name>
<evidence type="ECO:0000256" key="5">
    <source>
        <dbReference type="SAM" id="Phobius"/>
    </source>
</evidence>
<feature type="transmembrane region" description="Helical" evidence="5">
    <location>
        <begin position="144"/>
        <end position="164"/>
    </location>
</feature>
<reference evidence="7 8" key="1">
    <citation type="journal article" date="2019" name="Int. J. Syst. Evol. Microbiol.">
        <title>The Global Catalogue of Microorganisms (GCM) 10K type strain sequencing project: providing services to taxonomists for standard genome sequencing and annotation.</title>
        <authorList>
            <consortium name="The Broad Institute Genomics Platform"/>
            <consortium name="The Broad Institute Genome Sequencing Center for Infectious Disease"/>
            <person name="Wu L."/>
            <person name="Ma J."/>
        </authorList>
    </citation>
    <scope>NUCLEOTIDE SEQUENCE [LARGE SCALE GENOMIC DNA]</scope>
    <source>
        <strain evidence="7 8">JCM 10977</strain>
    </source>
</reference>
<feature type="domain" description="Methylamine utilisation protein MauE" evidence="6">
    <location>
        <begin position="5"/>
        <end position="129"/>
    </location>
</feature>